<evidence type="ECO:0000256" key="3">
    <source>
        <dbReference type="ARBA" id="ARBA00022801"/>
    </source>
</evidence>
<dbReference type="GO" id="GO:0005525">
    <property type="term" value="F:GTP binding"/>
    <property type="evidence" value="ECO:0007669"/>
    <property type="project" value="UniProtKB-KW"/>
</dbReference>
<dbReference type="Pfam" id="PF05049">
    <property type="entry name" value="IIGP"/>
    <property type="match status" value="1"/>
</dbReference>
<comment type="caution">
    <text evidence="6">The sequence shown here is derived from an EMBL/GenBank/DDBJ whole genome shotgun (WGS) entry which is preliminary data.</text>
</comment>
<dbReference type="PANTHER" id="PTHR32341">
    <property type="entry name" value="INTERFERON-INDUCIBLE GTPASE"/>
    <property type="match status" value="1"/>
</dbReference>
<protein>
    <recommendedName>
        <fullName evidence="5">IRG-type G domain-containing protein</fullName>
    </recommendedName>
</protein>
<sequence length="124" mass="14361">MRDFPNGLWLRERERVMIDCSIADEWDSQLGINRVNKVMSKSSFINAIRGIKHGDVGYAEESAGVLECTNEPTPYKHNTYPNIVFWDLPGRETYLTQKTLLELVEMLDRLSSYRTFSADEARNQ</sequence>
<proteinExistence type="inferred from homology"/>
<dbReference type="Gene3D" id="3.40.50.300">
    <property type="entry name" value="P-loop containing nucleotide triphosphate hydrolases"/>
    <property type="match status" value="1"/>
</dbReference>
<dbReference type="GO" id="GO:0003924">
    <property type="term" value="F:GTPase activity"/>
    <property type="evidence" value="ECO:0007669"/>
    <property type="project" value="TreeGrafter"/>
</dbReference>
<evidence type="ECO:0000313" key="6">
    <source>
        <dbReference type="EMBL" id="KAH3727473.1"/>
    </source>
</evidence>
<evidence type="ECO:0000256" key="4">
    <source>
        <dbReference type="ARBA" id="ARBA00023134"/>
    </source>
</evidence>
<dbReference type="AlphaFoldDB" id="A0A9D4CLA6"/>
<keyword evidence="7" id="KW-1185">Reference proteome</keyword>
<evidence type="ECO:0000259" key="5">
    <source>
        <dbReference type="PROSITE" id="PS51716"/>
    </source>
</evidence>
<dbReference type="EMBL" id="JAIWYP010000012">
    <property type="protein sequence ID" value="KAH3727473.1"/>
    <property type="molecule type" value="Genomic_DNA"/>
</dbReference>
<comment type="similarity">
    <text evidence="1">Belongs to the TRAFAC class dynamin-like GTPase superfamily. IRG family.</text>
</comment>
<dbReference type="PANTHER" id="PTHR32341:SF17">
    <property type="entry name" value="IRG-TYPE G DOMAIN-CONTAINING PROTEIN"/>
    <property type="match status" value="1"/>
</dbReference>
<dbReference type="GO" id="GO:0016020">
    <property type="term" value="C:membrane"/>
    <property type="evidence" value="ECO:0007669"/>
    <property type="project" value="InterPro"/>
</dbReference>
<evidence type="ECO:0000256" key="1">
    <source>
        <dbReference type="ARBA" id="ARBA00005429"/>
    </source>
</evidence>
<accession>A0A9D4CLA6</accession>
<organism evidence="6 7">
    <name type="scientific">Dreissena polymorpha</name>
    <name type="common">Zebra mussel</name>
    <name type="synonym">Mytilus polymorpha</name>
    <dbReference type="NCBI Taxonomy" id="45954"/>
    <lineage>
        <taxon>Eukaryota</taxon>
        <taxon>Metazoa</taxon>
        <taxon>Spiralia</taxon>
        <taxon>Lophotrochozoa</taxon>
        <taxon>Mollusca</taxon>
        <taxon>Bivalvia</taxon>
        <taxon>Autobranchia</taxon>
        <taxon>Heteroconchia</taxon>
        <taxon>Euheterodonta</taxon>
        <taxon>Imparidentia</taxon>
        <taxon>Neoheterodontei</taxon>
        <taxon>Myida</taxon>
        <taxon>Dreissenoidea</taxon>
        <taxon>Dreissenidae</taxon>
        <taxon>Dreissena</taxon>
    </lineage>
</organism>
<dbReference type="SUPFAM" id="SSF52540">
    <property type="entry name" value="P-loop containing nucleoside triphosphate hydrolases"/>
    <property type="match status" value="1"/>
</dbReference>
<name>A0A9D4CLA6_DREPO</name>
<dbReference type="Proteomes" id="UP000828390">
    <property type="component" value="Unassembled WGS sequence"/>
</dbReference>
<keyword evidence="3" id="KW-0378">Hydrolase</keyword>
<gene>
    <name evidence="6" type="ORF">DPMN_053411</name>
</gene>
<evidence type="ECO:0000313" key="7">
    <source>
        <dbReference type="Proteomes" id="UP000828390"/>
    </source>
</evidence>
<dbReference type="InterPro" id="IPR051515">
    <property type="entry name" value="IRG"/>
</dbReference>
<dbReference type="PROSITE" id="PS51716">
    <property type="entry name" value="G_IRG"/>
    <property type="match status" value="1"/>
</dbReference>
<dbReference type="InterPro" id="IPR030385">
    <property type="entry name" value="G_IRG_dom"/>
</dbReference>
<reference evidence="6" key="1">
    <citation type="journal article" date="2019" name="bioRxiv">
        <title>The Genome of the Zebra Mussel, Dreissena polymorpha: A Resource for Invasive Species Research.</title>
        <authorList>
            <person name="McCartney M.A."/>
            <person name="Auch B."/>
            <person name="Kono T."/>
            <person name="Mallez S."/>
            <person name="Zhang Y."/>
            <person name="Obille A."/>
            <person name="Becker A."/>
            <person name="Abrahante J.E."/>
            <person name="Garbe J."/>
            <person name="Badalamenti J.P."/>
            <person name="Herman A."/>
            <person name="Mangelson H."/>
            <person name="Liachko I."/>
            <person name="Sullivan S."/>
            <person name="Sone E.D."/>
            <person name="Koren S."/>
            <person name="Silverstein K.A.T."/>
            <person name="Beckman K.B."/>
            <person name="Gohl D.M."/>
        </authorList>
    </citation>
    <scope>NUCLEOTIDE SEQUENCE</scope>
    <source>
        <strain evidence="6">Duluth1</strain>
        <tissue evidence="6">Whole animal</tissue>
    </source>
</reference>
<dbReference type="InterPro" id="IPR007743">
    <property type="entry name" value="Immunity-related_GTPase-like"/>
</dbReference>
<evidence type="ECO:0000256" key="2">
    <source>
        <dbReference type="ARBA" id="ARBA00022741"/>
    </source>
</evidence>
<keyword evidence="2" id="KW-0547">Nucleotide-binding</keyword>
<dbReference type="InterPro" id="IPR027417">
    <property type="entry name" value="P-loop_NTPase"/>
</dbReference>
<reference evidence="6" key="2">
    <citation type="submission" date="2020-11" db="EMBL/GenBank/DDBJ databases">
        <authorList>
            <person name="McCartney M.A."/>
            <person name="Auch B."/>
            <person name="Kono T."/>
            <person name="Mallez S."/>
            <person name="Becker A."/>
            <person name="Gohl D.M."/>
            <person name="Silverstein K.A.T."/>
            <person name="Koren S."/>
            <person name="Bechman K.B."/>
            <person name="Herman A."/>
            <person name="Abrahante J.E."/>
            <person name="Garbe J."/>
        </authorList>
    </citation>
    <scope>NUCLEOTIDE SEQUENCE</scope>
    <source>
        <strain evidence="6">Duluth1</strain>
        <tissue evidence="6">Whole animal</tissue>
    </source>
</reference>
<keyword evidence="4" id="KW-0342">GTP-binding</keyword>
<feature type="domain" description="IRG-type G" evidence="5">
    <location>
        <begin position="28"/>
        <end position="124"/>
    </location>
</feature>